<evidence type="ECO:0000313" key="2">
    <source>
        <dbReference type="Proteomes" id="UP000050525"/>
    </source>
</evidence>
<dbReference type="EMBL" id="AKHW03006295">
    <property type="protein sequence ID" value="KYO21386.1"/>
    <property type="molecule type" value="Genomic_DNA"/>
</dbReference>
<comment type="caution">
    <text evidence="1">The sequence shown here is derived from an EMBL/GenBank/DDBJ whole genome shotgun (WGS) entry which is preliminary data.</text>
</comment>
<protein>
    <submittedName>
        <fullName evidence="1">Uncharacterized protein</fullName>
    </submittedName>
</protein>
<reference evidence="1 2" key="1">
    <citation type="journal article" date="2012" name="Genome Biol.">
        <title>Sequencing three crocodilian genomes to illuminate the evolution of archosaurs and amniotes.</title>
        <authorList>
            <person name="St John J.A."/>
            <person name="Braun E.L."/>
            <person name="Isberg S.R."/>
            <person name="Miles L.G."/>
            <person name="Chong A.Y."/>
            <person name="Gongora J."/>
            <person name="Dalzell P."/>
            <person name="Moran C."/>
            <person name="Bed'hom B."/>
            <person name="Abzhanov A."/>
            <person name="Burgess S.C."/>
            <person name="Cooksey A.M."/>
            <person name="Castoe T.A."/>
            <person name="Crawford N.G."/>
            <person name="Densmore L.D."/>
            <person name="Drew J.C."/>
            <person name="Edwards S.V."/>
            <person name="Faircloth B.C."/>
            <person name="Fujita M.K."/>
            <person name="Greenwold M.J."/>
            <person name="Hoffmann F.G."/>
            <person name="Howard J.M."/>
            <person name="Iguchi T."/>
            <person name="Janes D.E."/>
            <person name="Khan S.Y."/>
            <person name="Kohno S."/>
            <person name="de Koning A.J."/>
            <person name="Lance S.L."/>
            <person name="McCarthy F.M."/>
            <person name="McCormack J.E."/>
            <person name="Merchant M.E."/>
            <person name="Peterson D.G."/>
            <person name="Pollock D.D."/>
            <person name="Pourmand N."/>
            <person name="Raney B.J."/>
            <person name="Roessler K.A."/>
            <person name="Sanford J.R."/>
            <person name="Sawyer R.H."/>
            <person name="Schmidt C.J."/>
            <person name="Triplett E.W."/>
            <person name="Tuberville T.D."/>
            <person name="Venegas-Anaya M."/>
            <person name="Howard J.T."/>
            <person name="Jarvis E.D."/>
            <person name="Guillette L.J.Jr."/>
            <person name="Glenn T.C."/>
            <person name="Green R.E."/>
            <person name="Ray D.A."/>
        </authorList>
    </citation>
    <scope>NUCLEOTIDE SEQUENCE [LARGE SCALE GENOMIC DNA]</scope>
    <source>
        <strain evidence="1">KSC_2009_1</strain>
    </source>
</reference>
<evidence type="ECO:0000313" key="1">
    <source>
        <dbReference type="EMBL" id="KYO21386.1"/>
    </source>
</evidence>
<proteinExistence type="predicted"/>
<sequence>MKNQEQVLVVPEYNFWKYCFPEGVTSTNLTVLHYRAQTKELLLLSTCAETWHSRTWAVVVFRKPQQQGHKCKVLHGKKINGLIHPQLMQAASDPDDQCCLHKHPFAVQPEKQF</sequence>
<gene>
    <name evidence="1" type="ORF">Y1Q_0001610</name>
</gene>
<dbReference type="Proteomes" id="UP000050525">
    <property type="component" value="Unassembled WGS sequence"/>
</dbReference>
<organism evidence="1 2">
    <name type="scientific">Alligator mississippiensis</name>
    <name type="common">American alligator</name>
    <dbReference type="NCBI Taxonomy" id="8496"/>
    <lineage>
        <taxon>Eukaryota</taxon>
        <taxon>Metazoa</taxon>
        <taxon>Chordata</taxon>
        <taxon>Craniata</taxon>
        <taxon>Vertebrata</taxon>
        <taxon>Euteleostomi</taxon>
        <taxon>Archelosauria</taxon>
        <taxon>Archosauria</taxon>
        <taxon>Crocodylia</taxon>
        <taxon>Alligatoridae</taxon>
        <taxon>Alligatorinae</taxon>
        <taxon>Alligator</taxon>
    </lineage>
</organism>
<keyword evidence="2" id="KW-1185">Reference proteome</keyword>
<name>A0A151MA41_ALLMI</name>
<accession>A0A151MA41</accession>
<dbReference type="AlphaFoldDB" id="A0A151MA41"/>